<feature type="region of interest" description="Disordered" evidence="1">
    <location>
        <begin position="491"/>
        <end position="510"/>
    </location>
</feature>
<dbReference type="AlphaFoldDB" id="A0A2T6AG50"/>
<keyword evidence="5" id="KW-1185">Reference proteome</keyword>
<evidence type="ECO:0000313" key="4">
    <source>
        <dbReference type="EMBL" id="PTX42774.1"/>
    </source>
</evidence>
<dbReference type="EMBL" id="QBKN01000025">
    <property type="protein sequence ID" value="PTX42774.1"/>
    <property type="molecule type" value="Genomic_DNA"/>
</dbReference>
<organism evidence="4 5">
    <name type="scientific">Allosediminivita pacifica</name>
    <dbReference type="NCBI Taxonomy" id="1267769"/>
    <lineage>
        <taxon>Bacteria</taxon>
        <taxon>Pseudomonadati</taxon>
        <taxon>Pseudomonadota</taxon>
        <taxon>Alphaproteobacteria</taxon>
        <taxon>Rhodobacterales</taxon>
        <taxon>Paracoccaceae</taxon>
        <taxon>Allosediminivita</taxon>
    </lineage>
</organism>
<feature type="signal peptide" evidence="3">
    <location>
        <begin position="1"/>
        <end position="24"/>
    </location>
</feature>
<feature type="region of interest" description="Disordered" evidence="1">
    <location>
        <begin position="451"/>
        <end position="482"/>
    </location>
</feature>
<feature type="compositionally biased region" description="Gly residues" evidence="1">
    <location>
        <begin position="465"/>
        <end position="479"/>
    </location>
</feature>
<feature type="chain" id="PRO_5015607226" evidence="3">
    <location>
        <begin position="25"/>
        <end position="539"/>
    </location>
</feature>
<accession>A0A2T6AG50</accession>
<proteinExistence type="predicted"/>
<evidence type="ECO:0000313" key="5">
    <source>
        <dbReference type="Proteomes" id="UP000244069"/>
    </source>
</evidence>
<gene>
    <name evidence="4" type="ORF">C8N44_12570</name>
</gene>
<protein>
    <submittedName>
        <fullName evidence="4">Putative secreted protein</fullName>
    </submittedName>
</protein>
<keyword evidence="3" id="KW-0732">Signal</keyword>
<keyword evidence="2" id="KW-1133">Transmembrane helix</keyword>
<evidence type="ECO:0000256" key="2">
    <source>
        <dbReference type="SAM" id="Phobius"/>
    </source>
</evidence>
<name>A0A2T6AG50_9RHOB</name>
<sequence length="539" mass="55326">MVSFVKHLLMATAVMGLLGQAAVAESLTQPDPTSVGGANAGMEKTRYIDSDGLQLGSRPFSWNEEDGLRDLGDLPEALSEGGAWAIRSNGIIAGYSSTAPYGGAFLWRPEEGMISLGDLPGGGDQSRANDLNDREEVVGWASADDGKRAFLWTGVEGLQDLNALAVNLPEDVVLTDARAIGPLGNIVGTARTPEGDRAFLWHADTGEFELIEGIEGVVPRTAIAMSSIEHVLVQTETDRGLATYIWSANDGLRPVDGKVGDTLAIAHDVNAGDDAVGLIGEGDARRAVLWHADGEVVDLTSSVVDLPEGLTLDSAMAINDLGQIAVYGHFGAPAHHLFVLTPEDLFVDGEAVIQKASFPGVGRRYRLTDLGEVLVDGVDMPPVGIDELGEIAGQCELTAAACPYLSEHFGEVEVVIDDDITNLFLGGANGPTFSPSSSVLGLGSDISAGRGGAGGGGLSPQLSSGGPGVGGGSGSGGRGLRPSFSDPFKGSLVVGGGSTSGGGDKTPATSSPVPLPAGIWLMLMALGGLIVGRARQGRV</sequence>
<keyword evidence="2" id="KW-0812">Transmembrane</keyword>
<feature type="transmembrane region" description="Helical" evidence="2">
    <location>
        <begin position="513"/>
        <end position="532"/>
    </location>
</feature>
<comment type="caution">
    <text evidence="4">The sequence shown here is derived from an EMBL/GenBank/DDBJ whole genome shotgun (WGS) entry which is preliminary data.</text>
</comment>
<reference evidence="4 5" key="1">
    <citation type="submission" date="2018-04" db="EMBL/GenBank/DDBJ databases">
        <title>Genomic Encyclopedia of Archaeal and Bacterial Type Strains, Phase II (KMG-II): from individual species to whole genera.</title>
        <authorList>
            <person name="Goeker M."/>
        </authorList>
    </citation>
    <scope>NUCLEOTIDE SEQUENCE [LARGE SCALE GENOMIC DNA]</scope>
    <source>
        <strain evidence="4 5">DSM 29329</strain>
    </source>
</reference>
<dbReference type="Proteomes" id="UP000244069">
    <property type="component" value="Unassembled WGS sequence"/>
</dbReference>
<evidence type="ECO:0000256" key="3">
    <source>
        <dbReference type="SAM" id="SignalP"/>
    </source>
</evidence>
<evidence type="ECO:0000256" key="1">
    <source>
        <dbReference type="SAM" id="MobiDB-lite"/>
    </source>
</evidence>
<keyword evidence="2" id="KW-0472">Membrane</keyword>
<feature type="compositionally biased region" description="Gly residues" evidence="1">
    <location>
        <begin position="493"/>
        <end position="504"/>
    </location>
</feature>